<reference evidence="1" key="1">
    <citation type="journal article" date="2024" name="Gigascience">
        <title>Chromosome-level genome of the poultry shaft louse Menopon gallinae provides insight into the host-switching and adaptive evolution of parasitic lice.</title>
        <authorList>
            <person name="Xu Y."/>
            <person name="Ma L."/>
            <person name="Liu S."/>
            <person name="Liang Y."/>
            <person name="Liu Q."/>
            <person name="He Z."/>
            <person name="Tian L."/>
            <person name="Duan Y."/>
            <person name="Cai W."/>
            <person name="Li H."/>
            <person name="Song F."/>
        </authorList>
    </citation>
    <scope>NUCLEOTIDE SEQUENCE</scope>
    <source>
        <strain evidence="1">Cailab_2023a</strain>
    </source>
</reference>
<organism evidence="1">
    <name type="scientific">Menopon gallinae</name>
    <name type="common">poultry shaft louse</name>
    <dbReference type="NCBI Taxonomy" id="328185"/>
    <lineage>
        <taxon>Eukaryota</taxon>
        <taxon>Metazoa</taxon>
        <taxon>Ecdysozoa</taxon>
        <taxon>Arthropoda</taxon>
        <taxon>Hexapoda</taxon>
        <taxon>Insecta</taxon>
        <taxon>Pterygota</taxon>
        <taxon>Neoptera</taxon>
        <taxon>Paraneoptera</taxon>
        <taxon>Psocodea</taxon>
        <taxon>Troctomorpha</taxon>
        <taxon>Phthiraptera</taxon>
        <taxon>Amblycera</taxon>
        <taxon>Menoponidae</taxon>
        <taxon>Menopon</taxon>
    </lineage>
</organism>
<protein>
    <submittedName>
        <fullName evidence="1">Uncharacterized protein</fullName>
    </submittedName>
</protein>
<accession>A0AAW2HQF9</accession>
<proteinExistence type="predicted"/>
<name>A0AAW2HQF9_9NEOP</name>
<sequence length="70" mass="8204">MVNLDKREAESGYHGDDRIRYFRHSVDSKHVRVNLSRSADLVLSVLRDFFVIKTESSYLMCLEVTDGRRN</sequence>
<comment type="caution">
    <text evidence="1">The sequence shown here is derived from an EMBL/GenBank/DDBJ whole genome shotgun (WGS) entry which is preliminary data.</text>
</comment>
<dbReference type="AlphaFoldDB" id="A0AAW2HQF9"/>
<gene>
    <name evidence="1" type="ORF">PYX00_005238</name>
</gene>
<dbReference type="EMBL" id="JARGDH010000003">
    <property type="protein sequence ID" value="KAL0272159.1"/>
    <property type="molecule type" value="Genomic_DNA"/>
</dbReference>
<evidence type="ECO:0000313" key="1">
    <source>
        <dbReference type="EMBL" id="KAL0272159.1"/>
    </source>
</evidence>